<evidence type="ECO:0000313" key="1">
    <source>
        <dbReference type="EMBL" id="KAJ7626186.1"/>
    </source>
</evidence>
<gene>
    <name evidence="1" type="ORF">FB45DRAFT_750159</name>
</gene>
<dbReference type="AlphaFoldDB" id="A0AAD7FIK7"/>
<reference evidence="1" key="1">
    <citation type="submission" date="2023-03" db="EMBL/GenBank/DDBJ databases">
        <title>Massive genome expansion in bonnet fungi (Mycena s.s.) driven by repeated elements and novel gene families across ecological guilds.</title>
        <authorList>
            <consortium name="Lawrence Berkeley National Laboratory"/>
            <person name="Harder C.B."/>
            <person name="Miyauchi S."/>
            <person name="Viragh M."/>
            <person name="Kuo A."/>
            <person name="Thoen E."/>
            <person name="Andreopoulos B."/>
            <person name="Lu D."/>
            <person name="Skrede I."/>
            <person name="Drula E."/>
            <person name="Henrissat B."/>
            <person name="Morin E."/>
            <person name="Kohler A."/>
            <person name="Barry K."/>
            <person name="LaButti K."/>
            <person name="Morin E."/>
            <person name="Salamov A."/>
            <person name="Lipzen A."/>
            <person name="Mereny Z."/>
            <person name="Hegedus B."/>
            <person name="Baldrian P."/>
            <person name="Stursova M."/>
            <person name="Weitz H."/>
            <person name="Taylor A."/>
            <person name="Grigoriev I.V."/>
            <person name="Nagy L.G."/>
            <person name="Martin F."/>
            <person name="Kauserud H."/>
        </authorList>
    </citation>
    <scope>NUCLEOTIDE SEQUENCE</scope>
    <source>
        <strain evidence="1">9284</strain>
    </source>
</reference>
<keyword evidence="2" id="KW-1185">Reference proteome</keyword>
<accession>A0AAD7FIK7</accession>
<evidence type="ECO:0000313" key="2">
    <source>
        <dbReference type="Proteomes" id="UP001221142"/>
    </source>
</evidence>
<sequence length="88" mass="9703">MSLHEILSAWQQNPALSGLSFHGLTAFLRMAALARPVIRSQQADTRVPPASLHLGLLELLGASLCEADLNLVQMCWVTFKAVIWNYPC</sequence>
<comment type="caution">
    <text evidence="1">The sequence shown here is derived from an EMBL/GenBank/DDBJ whole genome shotgun (WGS) entry which is preliminary data.</text>
</comment>
<dbReference type="EMBL" id="JARKIF010000012">
    <property type="protein sequence ID" value="KAJ7626186.1"/>
    <property type="molecule type" value="Genomic_DNA"/>
</dbReference>
<proteinExistence type="predicted"/>
<protein>
    <submittedName>
        <fullName evidence="1">Uncharacterized protein</fullName>
    </submittedName>
</protein>
<organism evidence="1 2">
    <name type="scientific">Roridomyces roridus</name>
    <dbReference type="NCBI Taxonomy" id="1738132"/>
    <lineage>
        <taxon>Eukaryota</taxon>
        <taxon>Fungi</taxon>
        <taxon>Dikarya</taxon>
        <taxon>Basidiomycota</taxon>
        <taxon>Agaricomycotina</taxon>
        <taxon>Agaricomycetes</taxon>
        <taxon>Agaricomycetidae</taxon>
        <taxon>Agaricales</taxon>
        <taxon>Marasmiineae</taxon>
        <taxon>Mycenaceae</taxon>
        <taxon>Roridomyces</taxon>
    </lineage>
</organism>
<name>A0AAD7FIK7_9AGAR</name>
<dbReference type="Proteomes" id="UP001221142">
    <property type="component" value="Unassembled WGS sequence"/>
</dbReference>